<accession>A0AA40B9E6</accession>
<dbReference type="EMBL" id="JAUKUA010000001">
    <property type="protein sequence ID" value="KAK0730031.1"/>
    <property type="molecule type" value="Genomic_DNA"/>
</dbReference>
<name>A0AA40B9E6_9PEZI</name>
<evidence type="ECO:0000256" key="1">
    <source>
        <dbReference type="SAM" id="MobiDB-lite"/>
    </source>
</evidence>
<feature type="region of interest" description="Disordered" evidence="1">
    <location>
        <begin position="89"/>
        <end position="120"/>
    </location>
</feature>
<evidence type="ECO:0000313" key="3">
    <source>
        <dbReference type="Proteomes" id="UP001172102"/>
    </source>
</evidence>
<proteinExistence type="predicted"/>
<comment type="caution">
    <text evidence="2">The sequence shown here is derived from an EMBL/GenBank/DDBJ whole genome shotgun (WGS) entry which is preliminary data.</text>
</comment>
<dbReference type="AlphaFoldDB" id="A0AA40B9E6"/>
<keyword evidence="3" id="KW-1185">Reference proteome</keyword>
<gene>
    <name evidence="2" type="ORF">B0H67DRAFT_560581</name>
</gene>
<organism evidence="2 3">
    <name type="scientific">Lasiosphaeris hirsuta</name>
    <dbReference type="NCBI Taxonomy" id="260670"/>
    <lineage>
        <taxon>Eukaryota</taxon>
        <taxon>Fungi</taxon>
        <taxon>Dikarya</taxon>
        <taxon>Ascomycota</taxon>
        <taxon>Pezizomycotina</taxon>
        <taxon>Sordariomycetes</taxon>
        <taxon>Sordariomycetidae</taxon>
        <taxon>Sordariales</taxon>
        <taxon>Lasiosphaeriaceae</taxon>
        <taxon>Lasiosphaeris</taxon>
    </lineage>
</organism>
<evidence type="ECO:0000313" key="2">
    <source>
        <dbReference type="EMBL" id="KAK0730031.1"/>
    </source>
</evidence>
<protein>
    <submittedName>
        <fullName evidence="2">Uncharacterized protein</fullName>
    </submittedName>
</protein>
<sequence length="120" mass="13580">MSALWACPWWTSTVSLVLHCLQATRSNFFHYNHRHCLGCEEEIESRIPFKVHSSCSIVLCLFCLVRNLSLPVWLRSSSATSRETVPIAHLHISPTRERPPRSSGGTPGSRCQALPRPKKK</sequence>
<dbReference type="Proteomes" id="UP001172102">
    <property type="component" value="Unassembled WGS sequence"/>
</dbReference>
<reference evidence="2" key="1">
    <citation type="submission" date="2023-06" db="EMBL/GenBank/DDBJ databases">
        <title>Genome-scale phylogeny and comparative genomics of the fungal order Sordariales.</title>
        <authorList>
            <consortium name="Lawrence Berkeley National Laboratory"/>
            <person name="Hensen N."/>
            <person name="Bonometti L."/>
            <person name="Westerberg I."/>
            <person name="Brannstrom I.O."/>
            <person name="Guillou S."/>
            <person name="Cros-Aarteil S."/>
            <person name="Calhoun S."/>
            <person name="Haridas S."/>
            <person name="Kuo A."/>
            <person name="Mondo S."/>
            <person name="Pangilinan J."/>
            <person name="Riley R."/>
            <person name="Labutti K."/>
            <person name="Andreopoulos B."/>
            <person name="Lipzen A."/>
            <person name="Chen C."/>
            <person name="Yanf M."/>
            <person name="Daum C."/>
            <person name="Ng V."/>
            <person name="Clum A."/>
            <person name="Steindorff A."/>
            <person name="Ohm R."/>
            <person name="Martin F."/>
            <person name="Silar P."/>
            <person name="Natvig D."/>
            <person name="Lalanne C."/>
            <person name="Gautier V."/>
            <person name="Ament-Velasquez S.L."/>
            <person name="Kruys A."/>
            <person name="Hutchinson M.I."/>
            <person name="Powell A.J."/>
            <person name="Barry K."/>
            <person name="Miller A.N."/>
            <person name="Grigoriev I.V."/>
            <person name="Debuchy R."/>
            <person name="Gladieux P."/>
            <person name="Thoren M.H."/>
            <person name="Johannesson H."/>
        </authorList>
    </citation>
    <scope>NUCLEOTIDE SEQUENCE</scope>
    <source>
        <strain evidence="2">SMH4607-1</strain>
    </source>
</reference>